<protein>
    <submittedName>
        <fullName evidence="2">22kDa protein</fullName>
    </submittedName>
    <submittedName>
        <fullName evidence="1">CR1-alpha</fullName>
    </submittedName>
</protein>
<name>B9A5S1_9ADEN</name>
<evidence type="ECO:0000313" key="4">
    <source>
        <dbReference type="Proteomes" id="UP000151515"/>
    </source>
</evidence>
<dbReference type="Pfam" id="PF06040">
    <property type="entry name" value="Adeno_E3"/>
    <property type="match status" value="1"/>
</dbReference>
<organism evidence="2 4">
    <name type="scientific">Human adenovirus 19</name>
    <dbReference type="NCBI Taxonomy" id="28278"/>
    <lineage>
        <taxon>Viruses</taxon>
        <taxon>Varidnaviria</taxon>
        <taxon>Bamfordvirae</taxon>
        <taxon>Preplasmiviricota</taxon>
        <taxon>Polisuviricotina</taxon>
        <taxon>Pharingeaviricetes</taxon>
        <taxon>Rowavirales</taxon>
        <taxon>Adenoviridae</taxon>
        <taxon>Mastadenovirus</taxon>
        <taxon>Mastadenovirus dominans</taxon>
        <taxon>Human mastadenovirus D</taxon>
    </lineage>
</organism>
<dbReference type="NCBIfam" id="TIGR04241">
    <property type="entry name" value="adenoE3CR1rpt"/>
    <property type="match status" value="1"/>
</dbReference>
<evidence type="ECO:0000313" key="3">
    <source>
        <dbReference type="Proteomes" id="UP000115215"/>
    </source>
</evidence>
<dbReference type="InterPro" id="IPR026472">
    <property type="entry name" value="E3_CR1-alpha-1"/>
</dbReference>
<dbReference type="Proteomes" id="UP000151515">
    <property type="component" value="Segment"/>
</dbReference>
<evidence type="ECO:0000313" key="1">
    <source>
        <dbReference type="EMBL" id="AFA46736.1"/>
    </source>
</evidence>
<reference evidence="2 4" key="1">
    <citation type="journal article" date="2009" name="J. Gen. Virol.">
        <title>Analysis of the complete genome sequence of epidemic keratoconjunctivitis-related human adenovirus type 8, 19, 37 and a novel serotype.</title>
        <authorList>
            <person name="Kaneko H."/>
            <person name="Iida T."/>
            <person name="Ishiko H."/>
            <person name="Ohguchi T."/>
            <person name="Ariga T."/>
            <person name="Tagawa Y."/>
            <person name="Aoki K."/>
            <person name="Ohno S."/>
            <person name="Suzutani T."/>
        </authorList>
    </citation>
    <scope>NUCLEOTIDE SEQUENCE [LARGE SCALE GENOMIC DNA]</scope>
    <source>
        <strain evidence="2">AV-587</strain>
    </source>
</reference>
<dbReference type="EMBL" id="JQ326209">
    <property type="protein sequence ID" value="AFA46736.1"/>
    <property type="molecule type" value="Genomic_DNA"/>
</dbReference>
<sequence length="196" mass="22016">MRIFAVLFVVSLIKAEIRLYSGIKCRHNRTETINFTTQEQVNFTCKPHKKYLIWFFENTTLAVVNTCDNDGVLLPNNLTSGLAFSVKRAKLILHRPIVEGTYHCQSGPCHHIFHLVNVTSSSNSSETNLSSRTNRPQFGGELRLPPSEEGVSPYEVVGYLILGVVLGGCIAVLAQLPCWIEIKIFICWVRHCGEEP</sequence>
<evidence type="ECO:0000313" key="2">
    <source>
        <dbReference type="EMBL" id="BAH18935.1"/>
    </source>
</evidence>
<gene>
    <name evidence="2" type="primary">E3</name>
</gene>
<proteinExistence type="predicted"/>
<reference evidence="1 3" key="2">
    <citation type="submission" date="2011-12" db="EMBL/GenBank/DDBJ databases">
        <title>Genomics and Bioinformatics of Human Adenovirus Type 19p.</title>
        <authorList>
            <person name="Robinson C.M."/>
            <person name="Singh G."/>
            <person name="Dehghan S."/>
            <person name="Seto J."/>
            <person name="Liu E.B."/>
            <person name="Zaitshik J."/>
            <person name="Schmidt T."/>
            <person name="Dyer D.W."/>
            <person name="Seto D."/>
            <person name="Jones M.S."/>
            <person name="Chodosh J."/>
        </authorList>
    </citation>
    <scope>NUCLEOTIDE SEQUENCE [LARGE SCALE GENOMIC DNA]</scope>
</reference>
<dbReference type="EMBL" id="AB448771">
    <property type="protein sequence ID" value="BAH18935.1"/>
    <property type="molecule type" value="Genomic_DNA"/>
</dbReference>
<accession>B9A5S1</accession>
<dbReference type="Proteomes" id="UP000115215">
    <property type="component" value="Segment"/>
</dbReference>
<dbReference type="InterPro" id="IPR009266">
    <property type="entry name" value="Adeno_E3"/>
</dbReference>